<dbReference type="AlphaFoldDB" id="A0AAV8VVB1"/>
<evidence type="ECO:0000313" key="6">
    <source>
        <dbReference type="EMBL" id="KAJ8917826.1"/>
    </source>
</evidence>
<feature type="transmembrane region" description="Helical" evidence="5">
    <location>
        <begin position="56"/>
        <end position="77"/>
    </location>
</feature>
<gene>
    <name evidence="6" type="ORF">NQ315_010735</name>
</gene>
<evidence type="ECO:0000256" key="3">
    <source>
        <dbReference type="ARBA" id="ARBA00022989"/>
    </source>
</evidence>
<accession>A0AAV8VVB1</accession>
<dbReference type="GO" id="GO:0016020">
    <property type="term" value="C:membrane"/>
    <property type="evidence" value="ECO:0007669"/>
    <property type="project" value="UniProtKB-SubCell"/>
</dbReference>
<feature type="transmembrane region" description="Helical" evidence="5">
    <location>
        <begin position="17"/>
        <end position="35"/>
    </location>
</feature>
<dbReference type="Proteomes" id="UP001159042">
    <property type="component" value="Unassembled WGS sequence"/>
</dbReference>
<proteinExistence type="predicted"/>
<comment type="caution">
    <text evidence="6">The sequence shown here is derived from an EMBL/GenBank/DDBJ whole genome shotgun (WGS) entry which is preliminary data.</text>
</comment>
<reference evidence="6 7" key="1">
    <citation type="journal article" date="2023" name="Insect Mol. Biol.">
        <title>Genome sequencing provides insights into the evolution of gene families encoding plant cell wall-degrading enzymes in longhorned beetles.</title>
        <authorList>
            <person name="Shin N.R."/>
            <person name="Okamura Y."/>
            <person name="Kirsch R."/>
            <person name="Pauchet Y."/>
        </authorList>
    </citation>
    <scope>NUCLEOTIDE SEQUENCE [LARGE SCALE GENOMIC DNA]</scope>
    <source>
        <strain evidence="6">EAD_L_NR</strain>
    </source>
</reference>
<organism evidence="6 7">
    <name type="scientific">Exocentrus adspersus</name>
    <dbReference type="NCBI Taxonomy" id="1586481"/>
    <lineage>
        <taxon>Eukaryota</taxon>
        <taxon>Metazoa</taxon>
        <taxon>Ecdysozoa</taxon>
        <taxon>Arthropoda</taxon>
        <taxon>Hexapoda</taxon>
        <taxon>Insecta</taxon>
        <taxon>Pterygota</taxon>
        <taxon>Neoptera</taxon>
        <taxon>Endopterygota</taxon>
        <taxon>Coleoptera</taxon>
        <taxon>Polyphaga</taxon>
        <taxon>Cucujiformia</taxon>
        <taxon>Chrysomeloidea</taxon>
        <taxon>Cerambycidae</taxon>
        <taxon>Lamiinae</taxon>
        <taxon>Acanthocinini</taxon>
        <taxon>Exocentrus</taxon>
    </lineage>
</organism>
<evidence type="ECO:0000256" key="5">
    <source>
        <dbReference type="SAM" id="Phobius"/>
    </source>
</evidence>
<sequence>MFSKGICIKTCLKVTNLFFIVSFLVIAAAEINYGARTLTKLYKINREDTFESQLDAYSVVLLVLGFVEISAGVFTVLQRESTNIAVSNHLLEDFTNLFIHYNSNSTYQQQVDALQSQFFCCGILSYTDWTNGLPATCCEPVGLVNGECFPSPFYQLTTGCAVLIPKLIFYWNSIIGYSLVGVGTFEVLVSMLGFCLGWGRFSSDSNSKTVAEDKKPFFDKFAITDNVVSLLPKKN</sequence>
<dbReference type="EMBL" id="JANEYG010000030">
    <property type="protein sequence ID" value="KAJ8917826.1"/>
    <property type="molecule type" value="Genomic_DNA"/>
</dbReference>
<keyword evidence="3 5" id="KW-1133">Transmembrane helix</keyword>
<dbReference type="CDD" id="cd03127">
    <property type="entry name" value="tetraspanin_LEL"/>
    <property type="match status" value="1"/>
</dbReference>
<protein>
    <recommendedName>
        <fullName evidence="8">Tetraspanin</fullName>
    </recommendedName>
</protein>
<evidence type="ECO:0000256" key="2">
    <source>
        <dbReference type="ARBA" id="ARBA00022692"/>
    </source>
</evidence>
<keyword evidence="4 5" id="KW-0472">Membrane</keyword>
<keyword evidence="2 5" id="KW-0812">Transmembrane</keyword>
<feature type="transmembrane region" description="Helical" evidence="5">
    <location>
        <begin position="174"/>
        <end position="198"/>
    </location>
</feature>
<dbReference type="SUPFAM" id="SSF48652">
    <property type="entry name" value="Tetraspanin"/>
    <property type="match status" value="1"/>
</dbReference>
<dbReference type="Gene3D" id="1.10.1450.10">
    <property type="entry name" value="Tetraspanin"/>
    <property type="match status" value="1"/>
</dbReference>
<evidence type="ECO:0000313" key="7">
    <source>
        <dbReference type="Proteomes" id="UP001159042"/>
    </source>
</evidence>
<evidence type="ECO:0000256" key="4">
    <source>
        <dbReference type="ARBA" id="ARBA00023136"/>
    </source>
</evidence>
<name>A0AAV8VVB1_9CUCU</name>
<dbReference type="InterPro" id="IPR008952">
    <property type="entry name" value="Tetraspanin_EC2_sf"/>
</dbReference>
<dbReference type="InterPro" id="IPR018499">
    <property type="entry name" value="Tetraspanin/Peripherin"/>
</dbReference>
<comment type="subcellular location">
    <subcellularLocation>
        <location evidence="1">Membrane</location>
        <topology evidence="1">Multi-pass membrane protein</topology>
    </subcellularLocation>
</comment>
<keyword evidence="7" id="KW-1185">Reference proteome</keyword>
<dbReference type="Pfam" id="PF00335">
    <property type="entry name" value="Tetraspanin"/>
    <property type="match status" value="1"/>
</dbReference>
<evidence type="ECO:0008006" key="8">
    <source>
        <dbReference type="Google" id="ProtNLM"/>
    </source>
</evidence>
<evidence type="ECO:0000256" key="1">
    <source>
        <dbReference type="ARBA" id="ARBA00004141"/>
    </source>
</evidence>